<comment type="cofactor">
    <cofactor evidence="1 4">
        <name>a divalent metal cation</name>
        <dbReference type="ChEBI" id="CHEBI:60240"/>
    </cofactor>
</comment>
<dbReference type="EC" id="3.6.1.9" evidence="4"/>
<dbReference type="HAMAP" id="MF_00528">
    <property type="entry name" value="Maf"/>
    <property type="match status" value="1"/>
</dbReference>
<gene>
    <name evidence="5" type="primary">maf</name>
    <name evidence="5" type="ORF">L497_1721</name>
</gene>
<accession>A0A158M6G9</accession>
<dbReference type="PATRIC" id="fig|1331206.3.peg.1599"/>
<dbReference type="InterPro" id="IPR003697">
    <property type="entry name" value="Maf-like"/>
</dbReference>
<dbReference type="InterPro" id="IPR029001">
    <property type="entry name" value="ITPase-like_fam"/>
</dbReference>
<protein>
    <recommendedName>
        <fullName evidence="4">dTTP/UTP pyrophosphatase</fullName>
        <shortName evidence="4">dTTPase/UTPase</shortName>
        <ecNumber evidence="4">3.6.1.9</ecNumber>
    </recommendedName>
    <alternativeName>
        <fullName evidence="4">Nucleoside triphosphate pyrophosphatase</fullName>
    </alternativeName>
    <alternativeName>
        <fullName evidence="4">Nucleotide pyrophosphatase</fullName>
        <shortName evidence="4">Nucleotide PPase</shortName>
    </alternativeName>
</protein>
<dbReference type="EMBL" id="JFZZ01000059">
    <property type="protein sequence ID" value="KAK95342.1"/>
    <property type="molecule type" value="Genomic_DNA"/>
</dbReference>
<dbReference type="GO" id="GO:0005737">
    <property type="term" value="C:cytoplasm"/>
    <property type="evidence" value="ECO:0007669"/>
    <property type="project" value="UniProtKB-SubCell"/>
</dbReference>
<dbReference type="RefSeq" id="WP_005014748.1">
    <property type="nucleotide sequence ID" value="NZ_JFZZ01000059.1"/>
</dbReference>
<name>A0A158M6G9_9BORD</name>
<comment type="subcellular location">
    <subcellularLocation>
        <location evidence="4">Cytoplasm</location>
    </subcellularLocation>
</comment>
<dbReference type="GO" id="GO:0036218">
    <property type="term" value="F:dTTP diphosphatase activity"/>
    <property type="evidence" value="ECO:0007669"/>
    <property type="project" value="RHEA"/>
</dbReference>
<comment type="catalytic activity">
    <reaction evidence="4">
        <text>dTTP + H2O = dTMP + diphosphate + H(+)</text>
        <dbReference type="Rhea" id="RHEA:28534"/>
        <dbReference type="ChEBI" id="CHEBI:15377"/>
        <dbReference type="ChEBI" id="CHEBI:15378"/>
        <dbReference type="ChEBI" id="CHEBI:33019"/>
        <dbReference type="ChEBI" id="CHEBI:37568"/>
        <dbReference type="ChEBI" id="CHEBI:63528"/>
        <dbReference type="EC" id="3.6.1.9"/>
    </reaction>
</comment>
<feature type="site" description="Important for substrate specificity" evidence="4">
    <location>
        <position position="164"/>
    </location>
</feature>
<evidence type="ECO:0000256" key="2">
    <source>
        <dbReference type="ARBA" id="ARBA00022801"/>
    </source>
</evidence>
<keyword evidence="3 4" id="KW-0546">Nucleotide metabolism</keyword>
<dbReference type="AlphaFoldDB" id="A0A158M6G9"/>
<comment type="similarity">
    <text evidence="4">Belongs to the Maf family. YhdE subfamily.</text>
</comment>
<dbReference type="Pfam" id="PF02545">
    <property type="entry name" value="Maf"/>
    <property type="match status" value="1"/>
</dbReference>
<dbReference type="GeneID" id="93119465"/>
<keyword evidence="4" id="KW-0963">Cytoplasm</keyword>
<evidence type="ECO:0000256" key="4">
    <source>
        <dbReference type="HAMAP-Rule" id="MF_00528"/>
    </source>
</evidence>
<comment type="catalytic activity">
    <reaction evidence="4">
        <text>UTP + H2O = UMP + diphosphate + H(+)</text>
        <dbReference type="Rhea" id="RHEA:29395"/>
        <dbReference type="ChEBI" id="CHEBI:15377"/>
        <dbReference type="ChEBI" id="CHEBI:15378"/>
        <dbReference type="ChEBI" id="CHEBI:33019"/>
        <dbReference type="ChEBI" id="CHEBI:46398"/>
        <dbReference type="ChEBI" id="CHEBI:57865"/>
        <dbReference type="EC" id="3.6.1.9"/>
    </reaction>
</comment>
<dbReference type="CDD" id="cd00555">
    <property type="entry name" value="Maf"/>
    <property type="match status" value="1"/>
</dbReference>
<evidence type="ECO:0000313" key="5">
    <source>
        <dbReference type="EMBL" id="KAK95342.1"/>
    </source>
</evidence>
<dbReference type="PANTHER" id="PTHR43213">
    <property type="entry name" value="BIFUNCTIONAL DTTP/UTP PYROPHOSPHATASE/METHYLTRANSFERASE PROTEIN-RELATED"/>
    <property type="match status" value="1"/>
</dbReference>
<dbReference type="PIRSF" id="PIRSF006305">
    <property type="entry name" value="Maf"/>
    <property type="match status" value="1"/>
</dbReference>
<dbReference type="Gene3D" id="3.90.950.10">
    <property type="match status" value="1"/>
</dbReference>
<dbReference type="STRING" id="35814.BBB42_11920"/>
<comment type="caution">
    <text evidence="4">Lacks conserved residue(s) required for the propagation of feature annotation.</text>
</comment>
<keyword evidence="2 4" id="KW-0378">Hydrolase</keyword>
<evidence type="ECO:0000256" key="3">
    <source>
        <dbReference type="ARBA" id="ARBA00023080"/>
    </source>
</evidence>
<dbReference type="SUPFAM" id="SSF52972">
    <property type="entry name" value="ITPase-like"/>
    <property type="match status" value="1"/>
</dbReference>
<reference evidence="5 6" key="1">
    <citation type="submission" date="2014-03" db="EMBL/GenBank/DDBJ databases">
        <title>Genome sequence of Bordetella holmseii.</title>
        <authorList>
            <person name="Harvill E."/>
            <person name="Goodfield L.L."/>
            <person name="Ivanov Y."/>
            <person name="Meyer J.A."/>
            <person name="Newth C."/>
            <person name="Cassiday P."/>
            <person name="Tondella M.L."/>
            <person name="Liao P."/>
            <person name="Zimmerman J."/>
            <person name="Meert K."/>
            <person name="Wessel D."/>
            <person name="Berger J."/>
            <person name="Dean J.M."/>
            <person name="Holubkov R."/>
            <person name="Burr J."/>
            <person name="Liu T."/>
            <person name="Brinkac L.M."/>
            <person name="Sanka R."/>
            <person name="Kim M."/>
            <person name="Losada L."/>
        </authorList>
    </citation>
    <scope>NUCLEOTIDE SEQUENCE [LARGE SCALE GENOMIC DNA]</scope>
    <source>
        <strain evidence="5 6">CDC-H585-BH</strain>
    </source>
</reference>
<feature type="site" description="Important for substrate specificity" evidence="4">
    <location>
        <position position="82"/>
    </location>
</feature>
<dbReference type="NCBIfam" id="TIGR00172">
    <property type="entry name" value="maf"/>
    <property type="match status" value="1"/>
</dbReference>
<proteinExistence type="inferred from homology"/>
<evidence type="ECO:0000313" key="6">
    <source>
        <dbReference type="Proteomes" id="UP000026682"/>
    </source>
</evidence>
<dbReference type="Proteomes" id="UP000026682">
    <property type="component" value="Unassembled WGS sequence"/>
</dbReference>
<feature type="active site" description="Proton acceptor" evidence="4">
    <location>
        <position position="81"/>
    </location>
</feature>
<sequence>MDRPARLYLASASPRRRELLTQIGLEHIVLQVPAPAGEDEPQHPGETPADYVRRTAREKAERGLAWMEHQGLPVLPLLAADTTVMLDGQVLGKPADRADALRMLACLSGTTHEVHTAVVLAHGQTLHQAVSITEVSMRPLSRAECERYCDSGEPFGKAGSYGIQGLAGSFIRHISGSYSGVMGLPLFETSELLGHAGIALP</sequence>
<dbReference type="GO" id="GO:0009117">
    <property type="term" value="P:nucleotide metabolic process"/>
    <property type="evidence" value="ECO:0007669"/>
    <property type="project" value="UniProtKB-KW"/>
</dbReference>
<feature type="site" description="Important for substrate specificity" evidence="4">
    <location>
        <position position="15"/>
    </location>
</feature>
<organism evidence="5 6">
    <name type="scientific">Bordetella holmesii CDC-H585-BH</name>
    <dbReference type="NCBI Taxonomy" id="1331206"/>
    <lineage>
        <taxon>Bacteria</taxon>
        <taxon>Pseudomonadati</taxon>
        <taxon>Pseudomonadota</taxon>
        <taxon>Betaproteobacteria</taxon>
        <taxon>Burkholderiales</taxon>
        <taxon>Alcaligenaceae</taxon>
        <taxon>Bordetella</taxon>
    </lineage>
</organism>
<dbReference type="GO" id="GO:0036221">
    <property type="term" value="F:UTP diphosphatase activity"/>
    <property type="evidence" value="ECO:0007669"/>
    <property type="project" value="RHEA"/>
</dbReference>
<dbReference type="PANTHER" id="PTHR43213:SF5">
    <property type="entry name" value="BIFUNCTIONAL DTTP_UTP PYROPHOSPHATASE_METHYLTRANSFERASE PROTEIN-RELATED"/>
    <property type="match status" value="1"/>
</dbReference>
<comment type="caution">
    <text evidence="5">The sequence shown here is derived from an EMBL/GenBank/DDBJ whole genome shotgun (WGS) entry which is preliminary data.</text>
</comment>
<comment type="function">
    <text evidence="4">Nucleoside triphosphate pyrophosphatase that hydrolyzes dTTP and UTP. May have a dual role in cell division arrest and in preventing the incorporation of modified nucleotides into cellular nucleic acids.</text>
</comment>
<evidence type="ECO:0000256" key="1">
    <source>
        <dbReference type="ARBA" id="ARBA00001968"/>
    </source>
</evidence>